<protein>
    <submittedName>
        <fullName evidence="2">Protein JINGUBANG-like</fullName>
    </submittedName>
</protein>
<dbReference type="InterPro" id="IPR045182">
    <property type="entry name" value="JINGUBANG-like"/>
</dbReference>
<dbReference type="Pfam" id="PF00400">
    <property type="entry name" value="WD40"/>
    <property type="match status" value="1"/>
</dbReference>
<dbReference type="Proteomes" id="UP001327560">
    <property type="component" value="Chromosome 5"/>
</dbReference>
<evidence type="ECO:0000256" key="1">
    <source>
        <dbReference type="PROSITE-ProRule" id="PRU00221"/>
    </source>
</evidence>
<dbReference type="SUPFAM" id="SSF50978">
    <property type="entry name" value="WD40 repeat-like"/>
    <property type="match status" value="1"/>
</dbReference>
<dbReference type="PROSITE" id="PS50294">
    <property type="entry name" value="WD_REPEATS_REGION"/>
    <property type="match status" value="1"/>
</dbReference>
<keyword evidence="1" id="KW-0853">WD repeat</keyword>
<dbReference type="PROSITE" id="PS50082">
    <property type="entry name" value="WD_REPEATS_2"/>
    <property type="match status" value="1"/>
</dbReference>
<keyword evidence="3" id="KW-1185">Reference proteome</keyword>
<proteinExistence type="predicted"/>
<dbReference type="InterPro" id="IPR036322">
    <property type="entry name" value="WD40_repeat_dom_sf"/>
</dbReference>
<gene>
    <name evidence="2" type="ORF">Cni_G15827</name>
</gene>
<dbReference type="PANTHER" id="PTHR22844:SF213">
    <property type="entry name" value="OS01G0232200 PROTEIN"/>
    <property type="match status" value="1"/>
</dbReference>
<dbReference type="EMBL" id="CP136894">
    <property type="protein sequence ID" value="WOL07091.1"/>
    <property type="molecule type" value="Genomic_DNA"/>
</dbReference>
<feature type="repeat" description="WD" evidence="1">
    <location>
        <begin position="79"/>
        <end position="110"/>
    </location>
</feature>
<reference evidence="2 3" key="1">
    <citation type="submission" date="2023-10" db="EMBL/GenBank/DDBJ databases">
        <title>Chromosome-scale genome assembly provides insights into flower coloration mechanisms of Canna indica.</title>
        <authorList>
            <person name="Li C."/>
        </authorList>
    </citation>
    <scope>NUCLEOTIDE SEQUENCE [LARGE SCALE GENOMIC DNA]</scope>
    <source>
        <tissue evidence="2">Flower</tissue>
    </source>
</reference>
<dbReference type="AlphaFoldDB" id="A0AAQ3KK47"/>
<dbReference type="PANTHER" id="PTHR22844">
    <property type="entry name" value="F-BOX AND WD40 DOMAIN PROTEIN"/>
    <property type="match status" value="1"/>
</dbReference>
<dbReference type="InterPro" id="IPR001680">
    <property type="entry name" value="WD40_rpt"/>
</dbReference>
<sequence>MWTIASATSGDRLRSKKVATLPSKTSTFVLPFHTNCPKQHKDTISWIALHYVHGLFYTGSWYQTVKAWRLSEKAFVDSLVAHEGQVKAMLVNQLDDCLFTASTDGAVKLWWLVYGDSSHTLTMVLRFQSSPVNAVALSHTKDTCMLPVLGDDLSARHLPVSCRRD</sequence>
<dbReference type="SMART" id="SM00320">
    <property type="entry name" value="WD40"/>
    <property type="match status" value="2"/>
</dbReference>
<name>A0AAQ3KK47_9LILI</name>
<evidence type="ECO:0000313" key="3">
    <source>
        <dbReference type="Proteomes" id="UP001327560"/>
    </source>
</evidence>
<accession>A0AAQ3KK47</accession>
<organism evidence="2 3">
    <name type="scientific">Canna indica</name>
    <name type="common">Indian-shot</name>
    <dbReference type="NCBI Taxonomy" id="4628"/>
    <lineage>
        <taxon>Eukaryota</taxon>
        <taxon>Viridiplantae</taxon>
        <taxon>Streptophyta</taxon>
        <taxon>Embryophyta</taxon>
        <taxon>Tracheophyta</taxon>
        <taxon>Spermatophyta</taxon>
        <taxon>Magnoliopsida</taxon>
        <taxon>Liliopsida</taxon>
        <taxon>Zingiberales</taxon>
        <taxon>Cannaceae</taxon>
        <taxon>Canna</taxon>
    </lineage>
</organism>
<evidence type="ECO:0000313" key="2">
    <source>
        <dbReference type="EMBL" id="WOL07091.1"/>
    </source>
</evidence>
<dbReference type="Gene3D" id="2.130.10.10">
    <property type="entry name" value="YVTN repeat-like/Quinoprotein amine dehydrogenase"/>
    <property type="match status" value="1"/>
</dbReference>
<dbReference type="InterPro" id="IPR015943">
    <property type="entry name" value="WD40/YVTN_repeat-like_dom_sf"/>
</dbReference>